<name>A0AAN7SCM0_9COLE</name>
<dbReference type="SMART" id="SM00213">
    <property type="entry name" value="UBQ"/>
    <property type="match status" value="1"/>
</dbReference>
<evidence type="ECO:0000259" key="3">
    <source>
        <dbReference type="PROSITE" id="PS50053"/>
    </source>
</evidence>
<dbReference type="Pfam" id="PF00240">
    <property type="entry name" value="ubiquitin"/>
    <property type="match status" value="1"/>
</dbReference>
<feature type="domain" description="Ubiquitin-like" evidence="3">
    <location>
        <begin position="1"/>
        <end position="61"/>
    </location>
</feature>
<dbReference type="PROSITE" id="PS50053">
    <property type="entry name" value="UBIQUITIN_2"/>
    <property type="match status" value="1"/>
</dbReference>
<accession>A0AAN7SCM0</accession>
<dbReference type="Pfam" id="PF17840">
    <property type="entry name" value="Tugs"/>
    <property type="match status" value="1"/>
</dbReference>
<dbReference type="InterPro" id="IPR041421">
    <property type="entry name" value="Ubl4_C_TUGS"/>
</dbReference>
<keyword evidence="5" id="KW-1185">Reference proteome</keyword>
<protein>
    <recommendedName>
        <fullName evidence="3">Ubiquitin-like domain-containing protein</fullName>
    </recommendedName>
</protein>
<dbReference type="EMBL" id="JARPUR010000006">
    <property type="protein sequence ID" value="KAK4874577.1"/>
    <property type="molecule type" value="Genomic_DNA"/>
</dbReference>
<dbReference type="GO" id="GO:0071818">
    <property type="term" value="C:BAT3 complex"/>
    <property type="evidence" value="ECO:0007669"/>
    <property type="project" value="TreeGrafter"/>
</dbReference>
<dbReference type="GO" id="GO:0051087">
    <property type="term" value="F:protein-folding chaperone binding"/>
    <property type="evidence" value="ECO:0007669"/>
    <property type="project" value="TreeGrafter"/>
</dbReference>
<dbReference type="GO" id="GO:0006620">
    <property type="term" value="P:post-translational protein targeting to endoplasmic reticulum membrane"/>
    <property type="evidence" value="ECO:0007669"/>
    <property type="project" value="InterPro"/>
</dbReference>
<comment type="caution">
    <text evidence="4">The sequence shown here is derived from an EMBL/GenBank/DDBJ whole genome shotgun (WGS) entry which is preliminary data.</text>
</comment>
<reference evidence="5" key="1">
    <citation type="submission" date="2023-01" db="EMBL/GenBank/DDBJ databases">
        <title>Key to firefly adult light organ development and bioluminescence: homeobox transcription factors regulate luciferase expression and transportation to peroxisome.</title>
        <authorList>
            <person name="Fu X."/>
        </authorList>
    </citation>
    <scope>NUCLEOTIDE SEQUENCE [LARGE SCALE GENOMIC DNA]</scope>
</reference>
<gene>
    <name evidence="4" type="ORF">RN001_013937</name>
</gene>
<dbReference type="SUPFAM" id="SSF54236">
    <property type="entry name" value="Ubiquitin-like"/>
    <property type="match status" value="1"/>
</dbReference>
<dbReference type="InterPro" id="IPR047154">
    <property type="entry name" value="UBL4A-like"/>
</dbReference>
<evidence type="ECO:0000313" key="4">
    <source>
        <dbReference type="EMBL" id="KAK4874577.1"/>
    </source>
</evidence>
<comment type="subcellular location">
    <subcellularLocation>
        <location evidence="1">Cytoplasm</location>
        <location evidence="1">Cytosol</location>
    </subcellularLocation>
</comment>
<evidence type="ECO:0000256" key="2">
    <source>
        <dbReference type="ARBA" id="ARBA00022490"/>
    </source>
</evidence>
<evidence type="ECO:0000313" key="5">
    <source>
        <dbReference type="Proteomes" id="UP001353858"/>
    </source>
</evidence>
<dbReference type="InterPro" id="IPR000626">
    <property type="entry name" value="Ubiquitin-like_dom"/>
</dbReference>
<proteinExistence type="predicted"/>
<dbReference type="InterPro" id="IPR029071">
    <property type="entry name" value="Ubiquitin-like_domsf"/>
</dbReference>
<dbReference type="Gene3D" id="3.10.20.90">
    <property type="entry name" value="Phosphatidylinositol 3-kinase Catalytic Subunit, Chain A, domain 1"/>
    <property type="match status" value="1"/>
</dbReference>
<organism evidence="4 5">
    <name type="scientific">Aquatica leii</name>
    <dbReference type="NCBI Taxonomy" id="1421715"/>
    <lineage>
        <taxon>Eukaryota</taxon>
        <taxon>Metazoa</taxon>
        <taxon>Ecdysozoa</taxon>
        <taxon>Arthropoda</taxon>
        <taxon>Hexapoda</taxon>
        <taxon>Insecta</taxon>
        <taxon>Pterygota</taxon>
        <taxon>Neoptera</taxon>
        <taxon>Endopterygota</taxon>
        <taxon>Coleoptera</taxon>
        <taxon>Polyphaga</taxon>
        <taxon>Elateriformia</taxon>
        <taxon>Elateroidea</taxon>
        <taxon>Lampyridae</taxon>
        <taxon>Luciolinae</taxon>
        <taxon>Aquatica</taxon>
    </lineage>
</organism>
<evidence type="ECO:0000256" key="1">
    <source>
        <dbReference type="ARBA" id="ARBA00004514"/>
    </source>
</evidence>
<dbReference type="PANTHER" id="PTHR46555:SF1">
    <property type="entry name" value="UBIQUITIN-LIKE PROTEIN 4A"/>
    <property type="match status" value="1"/>
</dbReference>
<dbReference type="AlphaFoldDB" id="A0AAN7SCM0"/>
<keyword evidence="2" id="KW-0963">Cytoplasm</keyword>
<dbReference type="PANTHER" id="PTHR46555">
    <property type="entry name" value="UBIQUITIN-LIKE PROTEIN 4A"/>
    <property type="match status" value="1"/>
</dbReference>
<dbReference type="GO" id="GO:0071816">
    <property type="term" value="P:tail-anchored membrane protein insertion into ER membrane"/>
    <property type="evidence" value="ECO:0007669"/>
    <property type="project" value="TreeGrafter"/>
</dbReference>
<dbReference type="Proteomes" id="UP001353858">
    <property type="component" value="Unassembled WGS sequence"/>
</dbReference>
<sequence>MKVFIKVLQGDGCMVDVNENMKIQEVKKQIETHLKVPVSQQTLVLTGRTLSDDQTIGKVHLVIKKPESLEEILGRFLQKHYSEKQTKVILEEFMKDFYNKVQTLSLDDLERLAISYLNDENM</sequence>